<dbReference type="EMBL" id="JAINUG010000144">
    <property type="protein sequence ID" value="KAJ8392624.1"/>
    <property type="molecule type" value="Genomic_DNA"/>
</dbReference>
<sequence>MSAYKLPSACYGSVTVPNNSPSAVQVPARRRLPDTASPDSGVPALQPRHHHQPVAELLQLIQPALPPPVSSTPSSTPPPTTTEGSEALETPDMDFRLCGL</sequence>
<dbReference type="Proteomes" id="UP001221898">
    <property type="component" value="Unassembled WGS sequence"/>
</dbReference>
<accession>A0AAD7WE53</accession>
<comment type="caution">
    <text evidence="2">The sequence shown here is derived from an EMBL/GenBank/DDBJ whole genome shotgun (WGS) entry which is preliminary data.</text>
</comment>
<reference evidence="2" key="1">
    <citation type="journal article" date="2023" name="Science">
        <title>Genome structures resolve the early diversification of teleost fishes.</title>
        <authorList>
            <person name="Parey E."/>
            <person name="Louis A."/>
            <person name="Montfort J."/>
            <person name="Bouchez O."/>
            <person name="Roques C."/>
            <person name="Iampietro C."/>
            <person name="Lluch J."/>
            <person name="Castinel A."/>
            <person name="Donnadieu C."/>
            <person name="Desvignes T."/>
            <person name="Floi Bucao C."/>
            <person name="Jouanno E."/>
            <person name="Wen M."/>
            <person name="Mejri S."/>
            <person name="Dirks R."/>
            <person name="Jansen H."/>
            <person name="Henkel C."/>
            <person name="Chen W.J."/>
            <person name="Zahm M."/>
            <person name="Cabau C."/>
            <person name="Klopp C."/>
            <person name="Thompson A.W."/>
            <person name="Robinson-Rechavi M."/>
            <person name="Braasch I."/>
            <person name="Lecointre G."/>
            <person name="Bobe J."/>
            <person name="Postlethwait J.H."/>
            <person name="Berthelot C."/>
            <person name="Roest Crollius H."/>
            <person name="Guiguen Y."/>
        </authorList>
    </citation>
    <scope>NUCLEOTIDE SEQUENCE</scope>
    <source>
        <strain evidence="2">NC1722</strain>
    </source>
</reference>
<evidence type="ECO:0000256" key="1">
    <source>
        <dbReference type="SAM" id="MobiDB-lite"/>
    </source>
</evidence>
<organism evidence="2 3">
    <name type="scientific">Aldrovandia affinis</name>
    <dbReference type="NCBI Taxonomy" id="143900"/>
    <lineage>
        <taxon>Eukaryota</taxon>
        <taxon>Metazoa</taxon>
        <taxon>Chordata</taxon>
        <taxon>Craniata</taxon>
        <taxon>Vertebrata</taxon>
        <taxon>Euteleostomi</taxon>
        <taxon>Actinopterygii</taxon>
        <taxon>Neopterygii</taxon>
        <taxon>Teleostei</taxon>
        <taxon>Notacanthiformes</taxon>
        <taxon>Halosauridae</taxon>
        <taxon>Aldrovandia</taxon>
    </lineage>
</organism>
<protein>
    <submittedName>
        <fullName evidence="2">Uncharacterized protein</fullName>
    </submittedName>
</protein>
<evidence type="ECO:0000313" key="2">
    <source>
        <dbReference type="EMBL" id="KAJ8392624.1"/>
    </source>
</evidence>
<dbReference type="AlphaFoldDB" id="A0AAD7WE53"/>
<proteinExistence type="predicted"/>
<feature type="region of interest" description="Disordered" evidence="1">
    <location>
        <begin position="1"/>
        <end position="100"/>
    </location>
</feature>
<feature type="compositionally biased region" description="Pro residues" evidence="1">
    <location>
        <begin position="64"/>
        <end position="80"/>
    </location>
</feature>
<gene>
    <name evidence="2" type="ORF">AAFF_G00072980</name>
</gene>
<evidence type="ECO:0000313" key="3">
    <source>
        <dbReference type="Proteomes" id="UP001221898"/>
    </source>
</evidence>
<name>A0AAD7WE53_9TELE</name>
<keyword evidence="3" id="KW-1185">Reference proteome</keyword>